<dbReference type="PROSITE" id="PS50943">
    <property type="entry name" value="HTH_CROC1"/>
    <property type="match status" value="1"/>
</dbReference>
<dbReference type="Proteomes" id="UP000752012">
    <property type="component" value="Unassembled WGS sequence"/>
</dbReference>
<evidence type="ECO:0000313" key="4">
    <source>
        <dbReference type="Proteomes" id="UP000752012"/>
    </source>
</evidence>
<reference evidence="3 4" key="1">
    <citation type="submission" date="2020-03" db="EMBL/GenBank/DDBJ databases">
        <title>Assessment of the enzymatic potential of alkaline-tolerant lipase obtained from Bacillus luteus H11 (technogenic soil) for the bioremediation of saline soils contaminated with petroleum substances.</title>
        <authorList>
            <person name="Kalwasinska A."/>
        </authorList>
    </citation>
    <scope>NUCLEOTIDE SEQUENCE [LARGE SCALE GENOMIC DNA]</scope>
    <source>
        <strain evidence="3 4">H11</strain>
    </source>
</reference>
<dbReference type="SUPFAM" id="SSF47413">
    <property type="entry name" value="lambda repressor-like DNA-binding domains"/>
    <property type="match status" value="1"/>
</dbReference>
<dbReference type="GO" id="GO:0003677">
    <property type="term" value="F:DNA binding"/>
    <property type="evidence" value="ECO:0007669"/>
    <property type="project" value="UniProtKB-KW"/>
</dbReference>
<dbReference type="InterPro" id="IPR001387">
    <property type="entry name" value="Cro/C1-type_HTH"/>
</dbReference>
<dbReference type="PANTHER" id="PTHR46558">
    <property type="entry name" value="TRACRIPTIONAL REGULATORY PROTEIN-RELATED-RELATED"/>
    <property type="match status" value="1"/>
</dbReference>
<protein>
    <submittedName>
        <fullName evidence="3">Helix-turn-helix transcriptional regulator</fullName>
    </submittedName>
</protein>
<proteinExistence type="predicted"/>
<dbReference type="Gene3D" id="1.10.260.40">
    <property type="entry name" value="lambda repressor-like DNA-binding domains"/>
    <property type="match status" value="1"/>
</dbReference>
<dbReference type="EMBL" id="JAATHJ010000013">
    <property type="protein sequence ID" value="NJP37890.1"/>
    <property type="molecule type" value="Genomic_DNA"/>
</dbReference>
<evidence type="ECO:0000259" key="2">
    <source>
        <dbReference type="PROSITE" id="PS50943"/>
    </source>
</evidence>
<organism evidence="3 4">
    <name type="scientific">Alkalicoccus luteus</name>
    <dbReference type="NCBI Taxonomy" id="1237094"/>
    <lineage>
        <taxon>Bacteria</taxon>
        <taxon>Bacillati</taxon>
        <taxon>Bacillota</taxon>
        <taxon>Bacilli</taxon>
        <taxon>Bacillales</taxon>
        <taxon>Bacillaceae</taxon>
        <taxon>Alkalicoccus</taxon>
    </lineage>
</organism>
<dbReference type="SMART" id="SM00530">
    <property type="entry name" value="HTH_XRE"/>
    <property type="match status" value="1"/>
</dbReference>
<dbReference type="Pfam" id="PF01381">
    <property type="entry name" value="HTH_3"/>
    <property type="match status" value="1"/>
</dbReference>
<dbReference type="PANTHER" id="PTHR46558:SF14">
    <property type="entry name" value="HTH-TYPE TRANSCRIPTIONAL REGULATOR ANSR"/>
    <property type="match status" value="1"/>
</dbReference>
<name>A0A969PQV5_9BACI</name>
<keyword evidence="1" id="KW-0238">DNA-binding</keyword>
<comment type="caution">
    <text evidence="3">The sequence shown here is derived from an EMBL/GenBank/DDBJ whole genome shotgun (WGS) entry which is preliminary data.</text>
</comment>
<evidence type="ECO:0000256" key="1">
    <source>
        <dbReference type="ARBA" id="ARBA00023125"/>
    </source>
</evidence>
<evidence type="ECO:0000313" key="3">
    <source>
        <dbReference type="EMBL" id="NJP37890.1"/>
    </source>
</evidence>
<accession>A0A969PQV5</accession>
<dbReference type="InterPro" id="IPR010982">
    <property type="entry name" value="Lambda_DNA-bd_dom_sf"/>
</dbReference>
<gene>
    <name evidence="3" type="ORF">HCN83_09860</name>
</gene>
<dbReference type="AlphaFoldDB" id="A0A969PQV5"/>
<dbReference type="CDD" id="cd00093">
    <property type="entry name" value="HTH_XRE"/>
    <property type="match status" value="1"/>
</dbReference>
<dbReference type="RefSeq" id="WP_168006844.1">
    <property type="nucleotide sequence ID" value="NZ_JAATHJ010000013.1"/>
</dbReference>
<feature type="domain" description="HTH cro/C1-type" evidence="2">
    <location>
        <begin position="7"/>
        <end position="61"/>
    </location>
</feature>
<keyword evidence="4" id="KW-1185">Reference proteome</keyword>
<sequence>MSLGDRIVRLRERKSWSQRELASRANINVSVLNRIEKGERPARADEILTISRLLDVSTDYLLKGEEKPDYREKAKEILDDPNALIAGRDGNIDAETMLKAIEEILKKRNKE</sequence>